<name>A0A5Q4ZDK5_9BURK</name>
<reference evidence="1 2" key="1">
    <citation type="submission" date="2019-08" db="EMBL/GenBank/DDBJ databases">
        <authorList>
            <person name="Herpell B J."/>
        </authorList>
    </citation>
    <scope>NUCLEOTIDE SEQUENCE [LARGE SCALE GENOMIC DNA]</scope>
    <source>
        <strain evidence="2">Msb3</strain>
    </source>
</reference>
<organism evidence="1 2">
    <name type="scientific">Paraburkholderia dioscoreae</name>
    <dbReference type="NCBI Taxonomy" id="2604047"/>
    <lineage>
        <taxon>Bacteria</taxon>
        <taxon>Pseudomonadati</taxon>
        <taxon>Pseudomonadota</taxon>
        <taxon>Betaproteobacteria</taxon>
        <taxon>Burkholderiales</taxon>
        <taxon>Burkholderiaceae</taxon>
        <taxon>Paraburkholderia</taxon>
    </lineage>
</organism>
<evidence type="ECO:0000313" key="1">
    <source>
        <dbReference type="EMBL" id="VVD29347.1"/>
    </source>
</evidence>
<dbReference type="EMBL" id="LR699553">
    <property type="protein sequence ID" value="VVD29347.1"/>
    <property type="molecule type" value="Genomic_DNA"/>
</dbReference>
<protein>
    <submittedName>
        <fullName evidence="1">Uncharacterized protein</fullName>
    </submittedName>
</protein>
<dbReference type="AlphaFoldDB" id="A0A5Q4ZDK5"/>
<dbReference type="Proteomes" id="UP000325811">
    <property type="component" value="Chromosome I"/>
</dbReference>
<proteinExistence type="predicted"/>
<sequence>MDSYSNATWHVMYRLVRSRRPCCARSSAGVSDTGHRAPARVTRRDDLVSPRLTDLAHELLMIGVADVLV</sequence>
<accession>A0A5Q4ZDK5</accession>
<dbReference type="KEGG" id="pdio:PDMSB3_2891"/>
<gene>
    <name evidence="1" type="ORF">PDMSB3_2891</name>
</gene>
<evidence type="ECO:0000313" key="2">
    <source>
        <dbReference type="Proteomes" id="UP000325811"/>
    </source>
</evidence>
<keyword evidence="2" id="KW-1185">Reference proteome</keyword>